<feature type="transmembrane region" description="Helical" evidence="6">
    <location>
        <begin position="314"/>
        <end position="336"/>
    </location>
</feature>
<organism evidence="8 9">
    <name type="scientific">Geomonas silvestris</name>
    <dbReference type="NCBI Taxonomy" id="2740184"/>
    <lineage>
        <taxon>Bacteria</taxon>
        <taxon>Pseudomonadati</taxon>
        <taxon>Thermodesulfobacteriota</taxon>
        <taxon>Desulfuromonadia</taxon>
        <taxon>Geobacterales</taxon>
        <taxon>Geobacteraceae</taxon>
        <taxon>Geomonas</taxon>
    </lineage>
</organism>
<dbReference type="InterPro" id="IPR036259">
    <property type="entry name" value="MFS_trans_sf"/>
</dbReference>
<dbReference type="GO" id="GO:0005886">
    <property type="term" value="C:plasma membrane"/>
    <property type="evidence" value="ECO:0007669"/>
    <property type="project" value="UniProtKB-SubCell"/>
</dbReference>
<dbReference type="CDD" id="cd17324">
    <property type="entry name" value="MFS_NepI_like"/>
    <property type="match status" value="1"/>
</dbReference>
<gene>
    <name evidence="8" type="ORF">GMST_31650</name>
</gene>
<dbReference type="Gene3D" id="1.20.1250.20">
    <property type="entry name" value="MFS general substrate transporter like domains"/>
    <property type="match status" value="1"/>
</dbReference>
<feature type="transmembrane region" description="Helical" evidence="6">
    <location>
        <begin position="60"/>
        <end position="78"/>
    </location>
</feature>
<keyword evidence="2" id="KW-1003">Cell membrane</keyword>
<dbReference type="InterPro" id="IPR011701">
    <property type="entry name" value="MFS"/>
</dbReference>
<feature type="transmembrane region" description="Helical" evidence="6">
    <location>
        <begin position="148"/>
        <end position="166"/>
    </location>
</feature>
<feature type="transmembrane region" description="Helical" evidence="6">
    <location>
        <begin position="287"/>
        <end position="308"/>
    </location>
</feature>
<evidence type="ECO:0000256" key="6">
    <source>
        <dbReference type="SAM" id="Phobius"/>
    </source>
</evidence>
<dbReference type="Proteomes" id="UP000556026">
    <property type="component" value="Unassembled WGS sequence"/>
</dbReference>
<keyword evidence="9" id="KW-1185">Reference proteome</keyword>
<dbReference type="PROSITE" id="PS50850">
    <property type="entry name" value="MFS"/>
    <property type="match status" value="1"/>
</dbReference>
<feature type="transmembrane region" description="Helical" evidence="6">
    <location>
        <begin position="348"/>
        <end position="370"/>
    </location>
</feature>
<feature type="domain" description="Major facilitator superfamily (MFS) profile" evidence="7">
    <location>
        <begin position="24"/>
        <end position="401"/>
    </location>
</feature>
<name>A0A6V8MLD6_9BACT</name>
<feature type="transmembrane region" description="Helical" evidence="6">
    <location>
        <begin position="222"/>
        <end position="242"/>
    </location>
</feature>
<evidence type="ECO:0000256" key="5">
    <source>
        <dbReference type="ARBA" id="ARBA00023136"/>
    </source>
</evidence>
<feature type="transmembrane region" description="Helical" evidence="6">
    <location>
        <begin position="376"/>
        <end position="398"/>
    </location>
</feature>
<feature type="transmembrane region" description="Helical" evidence="6">
    <location>
        <begin position="262"/>
        <end position="282"/>
    </location>
</feature>
<dbReference type="SUPFAM" id="SSF103473">
    <property type="entry name" value="MFS general substrate transporter"/>
    <property type="match status" value="1"/>
</dbReference>
<dbReference type="GO" id="GO:0022857">
    <property type="term" value="F:transmembrane transporter activity"/>
    <property type="evidence" value="ECO:0007669"/>
    <property type="project" value="InterPro"/>
</dbReference>
<dbReference type="EMBL" id="BLXX01000010">
    <property type="protein sequence ID" value="GFO60840.1"/>
    <property type="molecule type" value="Genomic_DNA"/>
</dbReference>
<comment type="subcellular location">
    <subcellularLocation>
        <location evidence="1">Cell membrane</location>
        <topology evidence="1">Multi-pass membrane protein</topology>
    </subcellularLocation>
</comment>
<dbReference type="Pfam" id="PF07690">
    <property type="entry name" value="MFS_1"/>
    <property type="match status" value="1"/>
</dbReference>
<evidence type="ECO:0000256" key="4">
    <source>
        <dbReference type="ARBA" id="ARBA00022989"/>
    </source>
</evidence>
<dbReference type="InterPro" id="IPR020846">
    <property type="entry name" value="MFS_dom"/>
</dbReference>
<feature type="transmembrane region" description="Helical" evidence="6">
    <location>
        <begin position="90"/>
        <end position="109"/>
    </location>
</feature>
<sequence length="414" mass="43817">MSTIEQTYDDMVEAPSEQASAWGAVWAMSLCAMVLIASEFLPLSLLTPIASNLNITEGVAGQSISISGVFAVLTSLFLTSMIGQFDRRHVLLFFTFLMVVSGTVVALAPNAMVLMIGRSILGVSVGGFWSMSAAVAMRLVPAQSVPKALAIFNGGNALSTMIAAPLGSFLGGIIGWRGAFFCVVPLVVAAFAWLWLSLPALPVRESSTGTGPMAVLKLLTRLQVTLGMSATMLFFMGQFVLFTYLRPFLEHVTGVTTNQLSLILLGMGVSGLIGTFAIGYALKTRLLLVMGCLSLLLMLVALALVWFGHSLWGAFGLVCLWGLLATSAPVGWWAWVSKTMPDDAEAGGGLMVALVQLAIAAGASVGGYFFDGYGYRSTFLISAILFCGAACIAFITYLHAKTNNEGLKTTQVVR</sequence>
<comment type="caution">
    <text evidence="8">The sequence shown here is derived from an EMBL/GenBank/DDBJ whole genome shotgun (WGS) entry which is preliminary data.</text>
</comment>
<protein>
    <submittedName>
        <fullName evidence="8">MFS transporter</fullName>
    </submittedName>
</protein>
<evidence type="ECO:0000313" key="9">
    <source>
        <dbReference type="Proteomes" id="UP000556026"/>
    </source>
</evidence>
<reference evidence="9" key="1">
    <citation type="submission" date="2020-06" db="EMBL/GenBank/DDBJ databases">
        <title>Draft genomic sequence of Geomonas sp. Red330.</title>
        <authorList>
            <person name="Itoh H."/>
            <person name="Zhenxing X."/>
            <person name="Ushijima N."/>
            <person name="Masuda Y."/>
            <person name="Shiratori Y."/>
            <person name="Senoo K."/>
        </authorList>
    </citation>
    <scope>NUCLEOTIDE SEQUENCE [LARGE SCALE GENOMIC DNA]</scope>
    <source>
        <strain evidence="9">Red330</strain>
    </source>
</reference>
<accession>A0A6V8MLD6</accession>
<feature type="transmembrane region" description="Helical" evidence="6">
    <location>
        <begin position="115"/>
        <end position="136"/>
    </location>
</feature>
<evidence type="ECO:0000313" key="8">
    <source>
        <dbReference type="EMBL" id="GFO60840.1"/>
    </source>
</evidence>
<dbReference type="InterPro" id="IPR050189">
    <property type="entry name" value="MFS_Efflux_Transporters"/>
</dbReference>
<dbReference type="PANTHER" id="PTHR43124">
    <property type="entry name" value="PURINE EFFLUX PUMP PBUE"/>
    <property type="match status" value="1"/>
</dbReference>
<keyword evidence="5 6" id="KW-0472">Membrane</keyword>
<keyword evidence="4 6" id="KW-1133">Transmembrane helix</keyword>
<feature type="transmembrane region" description="Helical" evidence="6">
    <location>
        <begin position="178"/>
        <end position="201"/>
    </location>
</feature>
<dbReference type="RefSeq" id="WP_198424567.1">
    <property type="nucleotide sequence ID" value="NZ_BLXX01000010.1"/>
</dbReference>
<evidence type="ECO:0000256" key="1">
    <source>
        <dbReference type="ARBA" id="ARBA00004651"/>
    </source>
</evidence>
<evidence type="ECO:0000259" key="7">
    <source>
        <dbReference type="PROSITE" id="PS50850"/>
    </source>
</evidence>
<dbReference type="AlphaFoldDB" id="A0A6V8MLD6"/>
<evidence type="ECO:0000256" key="3">
    <source>
        <dbReference type="ARBA" id="ARBA00022692"/>
    </source>
</evidence>
<dbReference type="PANTHER" id="PTHR43124:SF5">
    <property type="entry name" value="PURINE RIBONUCLEOSIDE EFFLUX PUMP NEPI"/>
    <property type="match status" value="1"/>
</dbReference>
<evidence type="ECO:0000256" key="2">
    <source>
        <dbReference type="ARBA" id="ARBA00022475"/>
    </source>
</evidence>
<proteinExistence type="predicted"/>
<feature type="transmembrane region" description="Helical" evidence="6">
    <location>
        <begin position="21"/>
        <end position="40"/>
    </location>
</feature>
<keyword evidence="3 6" id="KW-0812">Transmembrane</keyword>